<evidence type="ECO:0000256" key="1">
    <source>
        <dbReference type="ARBA" id="ARBA00006484"/>
    </source>
</evidence>
<comment type="similarity">
    <text evidence="1">Belongs to the short-chain dehydrogenases/reductases (SDR) family.</text>
</comment>
<dbReference type="PANTHER" id="PTHR43115">
    <property type="entry name" value="DEHYDROGENASE/REDUCTASE SDR FAMILY MEMBER 11"/>
    <property type="match status" value="1"/>
</dbReference>
<dbReference type="PANTHER" id="PTHR43115:SF4">
    <property type="entry name" value="DEHYDROGENASE_REDUCTASE SDR FAMILY MEMBER 11"/>
    <property type="match status" value="1"/>
</dbReference>
<evidence type="ECO:0000256" key="2">
    <source>
        <dbReference type="ARBA" id="ARBA00023002"/>
    </source>
</evidence>
<dbReference type="GO" id="GO:0016491">
    <property type="term" value="F:oxidoreductase activity"/>
    <property type="evidence" value="ECO:0007669"/>
    <property type="project" value="UniProtKB-KW"/>
</dbReference>
<accession>A0A8H5JU57</accession>
<dbReference type="PRINTS" id="PR00081">
    <property type="entry name" value="GDHRDH"/>
</dbReference>
<proteinExistence type="inferred from homology"/>
<dbReference type="Gene3D" id="3.40.50.720">
    <property type="entry name" value="NAD(P)-binding Rossmann-like Domain"/>
    <property type="match status" value="1"/>
</dbReference>
<dbReference type="Proteomes" id="UP000574317">
    <property type="component" value="Unassembled WGS sequence"/>
</dbReference>
<evidence type="ECO:0000313" key="3">
    <source>
        <dbReference type="EMBL" id="KAF5560195.1"/>
    </source>
</evidence>
<dbReference type="SUPFAM" id="SSF51735">
    <property type="entry name" value="NAD(P)-binding Rossmann-fold domains"/>
    <property type="match status" value="1"/>
</dbReference>
<dbReference type="Pfam" id="PF00106">
    <property type="entry name" value="adh_short"/>
    <property type="match status" value="1"/>
</dbReference>
<gene>
    <name evidence="3" type="ORF">FNAPI_4363</name>
</gene>
<protein>
    <submittedName>
        <fullName evidence="3">Peroxisomal short-chain alcohol dehydrogenase</fullName>
    </submittedName>
</protein>
<name>A0A8H5JU57_9HYPO</name>
<keyword evidence="4" id="KW-1185">Reference proteome</keyword>
<dbReference type="EMBL" id="JAAOAO010000159">
    <property type="protein sequence ID" value="KAF5560195.1"/>
    <property type="molecule type" value="Genomic_DNA"/>
</dbReference>
<dbReference type="InterPro" id="IPR002347">
    <property type="entry name" value="SDR_fam"/>
</dbReference>
<dbReference type="CDD" id="cd05233">
    <property type="entry name" value="SDR_c"/>
    <property type="match status" value="1"/>
</dbReference>
<evidence type="ECO:0000313" key="4">
    <source>
        <dbReference type="Proteomes" id="UP000574317"/>
    </source>
</evidence>
<organism evidence="3 4">
    <name type="scientific">Fusarium napiforme</name>
    <dbReference type="NCBI Taxonomy" id="42672"/>
    <lineage>
        <taxon>Eukaryota</taxon>
        <taxon>Fungi</taxon>
        <taxon>Dikarya</taxon>
        <taxon>Ascomycota</taxon>
        <taxon>Pezizomycotina</taxon>
        <taxon>Sordariomycetes</taxon>
        <taxon>Hypocreomycetidae</taxon>
        <taxon>Hypocreales</taxon>
        <taxon>Nectriaceae</taxon>
        <taxon>Fusarium</taxon>
        <taxon>Fusarium fujikuroi species complex</taxon>
    </lineage>
</organism>
<dbReference type="InterPro" id="IPR036291">
    <property type="entry name" value="NAD(P)-bd_dom_sf"/>
</dbReference>
<dbReference type="AlphaFoldDB" id="A0A8H5JU57"/>
<comment type="caution">
    <text evidence="3">The sequence shown here is derived from an EMBL/GenBank/DDBJ whole genome shotgun (WGS) entry which is preliminary data.</text>
</comment>
<reference evidence="3 4" key="1">
    <citation type="submission" date="2020-05" db="EMBL/GenBank/DDBJ databases">
        <title>Identification and distribution of gene clusters putatively required for synthesis of sphingolipid metabolism inhibitors in phylogenetically diverse species of the filamentous fungus Fusarium.</title>
        <authorList>
            <person name="Kim H.-S."/>
            <person name="Busman M."/>
            <person name="Brown D.W."/>
            <person name="Divon H."/>
            <person name="Uhlig S."/>
            <person name="Proctor R.H."/>
        </authorList>
    </citation>
    <scope>NUCLEOTIDE SEQUENCE [LARGE SCALE GENOMIC DNA]</scope>
    <source>
        <strain evidence="3 4">NRRL 25196</strain>
    </source>
</reference>
<keyword evidence="2" id="KW-0560">Oxidoreductase</keyword>
<sequence>MNSPTATINGFTIRNHAKTYEAISPQRPELSQAGRIILVCGGSTGIGHAIARNFCIAGASTVIILGRRGDVAEEAASKLNEAYYGTKVTWRTCDMFIRDESKQLWDDLEKEKTLIDVLVVNAVGQPELKTILEQGADRLWQDFENNVHAPLYLVERFYKQPGHTKPKFVVSVSTQDIHRWDSAPQMPGYQLTKNSFTTVMQQIARDTPESDMRIISFHPSIVFTEAAKKAGYAEDTLPWTDENIPGGFAVWTSSPEAEFLHGRFVWSTWDVNDLASGDLRKQIDSDPWLLKVGVKGLRHLFYDCDGQHNKHAEVRLSIQKSLVLYEELPMKCPIPNQDVQTTELPAFKEVSVLKKCQSGIFLRSGRLYTTRVIELDPHYKYPVAGAHHGTTLSFTSSLKKKQIGYHRDQYFAGKPEIH</sequence>